<feature type="repeat" description="TPR" evidence="3">
    <location>
        <begin position="785"/>
        <end position="818"/>
    </location>
</feature>
<gene>
    <name evidence="5" type="ORF">BJ878DRAFT_136488</name>
</gene>
<dbReference type="Pfam" id="PF12895">
    <property type="entry name" value="ANAPC3"/>
    <property type="match status" value="1"/>
</dbReference>
<evidence type="ECO:0000313" key="6">
    <source>
        <dbReference type="Proteomes" id="UP000887226"/>
    </source>
</evidence>
<dbReference type="Pfam" id="PF13181">
    <property type="entry name" value="TPR_8"/>
    <property type="match status" value="2"/>
</dbReference>
<comment type="caution">
    <text evidence="5">The sequence shown here is derived from an EMBL/GenBank/DDBJ whole genome shotgun (WGS) entry which is preliminary data.</text>
</comment>
<accession>A0A9P7Z0H4</accession>
<name>A0A9P7Z0H4_9HELO</name>
<protein>
    <submittedName>
        <fullName evidence="5">Uncharacterized protein</fullName>
    </submittedName>
</protein>
<feature type="compositionally biased region" description="Polar residues" evidence="4">
    <location>
        <begin position="415"/>
        <end position="425"/>
    </location>
</feature>
<sequence length="844" mass="93406">MAPSNTGACVSVQLKQLIHYHIDNNLTKNALFFAERLAACEPKSSESAYLLSLCHLRLGDYASAYEYSKQAQMKGSHLGCIYVHAQACMEVEKHKEGIITLERSRGLWTGKSSSGKHNDRRREPQPDGSAVNCLLGKLYRGYGDQKKAISCFEEALQQNPFMWDAFTILCDMGTRLNVANIFRISTEMEAVLKANNDTWEGNGQIKDTTLSATLDHATNRSGARSASAFDAGLNSDPFNGTSSRGLTGGLFQGFGLTPRLNESNPSVTNIPAAGGGGIGPEAMETPTGPTASVDVTVAPGRREPPVLSYSVEPPHAPPRKARTLPGLLLDFNREGYNTEGSKAVRPSSKRPPKLPLEGQAEESAATQALRNHNLITASTKRTVSGQAVLRQTSEDPGAPQRRSVRLMTQFRPSGKPSSQVPNTGPTVGANPGRELKKARPPISKIMRPNSTISTVGRQVSGNRKPVPIDSMNVDEKDHIRHPISTITQMQPQQKSSDMDSTKQEDAMRWLLDLFRRLGSGYFALSQYQCQTAVDVYRSLDKRQRDTPWVLAQLGRALYEQASYAEAEVEYRNIRIMAPTRFTDLEIYSTILWHLKRETDLSFLAHELIDTNWKSPQAWCTIGNAWSLSRDHEQALRAFKRATQLDPSFAYAFTLQGHEHVANEEFDKALVSYRRGIAADTRHYNAWYGVGRVYEKQGQYDKALASFTKAAKINPTNAVLICCIGTVLEKQKRPQDALAKFTLATEIAPRSALTRFKKARSLMALGVMESALEELMILKDLAPDEAMVHFLLGRLYKSIRRKGDAVKHFTIALNLDPKASQQIKEAIENLDDGDDEVADESSMMA</sequence>
<feature type="region of interest" description="Disordered" evidence="4">
    <location>
        <begin position="380"/>
        <end position="438"/>
    </location>
</feature>
<dbReference type="PANTHER" id="PTHR12558">
    <property type="entry name" value="CELL DIVISION CYCLE 16,23,27"/>
    <property type="match status" value="1"/>
</dbReference>
<evidence type="ECO:0000256" key="4">
    <source>
        <dbReference type="SAM" id="MobiDB-lite"/>
    </source>
</evidence>
<proteinExistence type="inferred from homology"/>
<dbReference type="GO" id="GO:0016567">
    <property type="term" value="P:protein ubiquitination"/>
    <property type="evidence" value="ECO:0007669"/>
    <property type="project" value="TreeGrafter"/>
</dbReference>
<feature type="region of interest" description="Disordered" evidence="4">
    <location>
        <begin position="337"/>
        <end position="363"/>
    </location>
</feature>
<evidence type="ECO:0000256" key="2">
    <source>
        <dbReference type="ARBA" id="ARBA00038210"/>
    </source>
</evidence>
<comment type="similarity">
    <text evidence="2">Belongs to the APC3/CDC27 family.</text>
</comment>
<feature type="repeat" description="TPR" evidence="3">
    <location>
        <begin position="615"/>
        <end position="648"/>
    </location>
</feature>
<evidence type="ECO:0000313" key="5">
    <source>
        <dbReference type="EMBL" id="KAG9243082.1"/>
    </source>
</evidence>
<dbReference type="SUPFAM" id="SSF48452">
    <property type="entry name" value="TPR-like"/>
    <property type="match status" value="3"/>
</dbReference>
<keyword evidence="6" id="KW-1185">Reference proteome</keyword>
<evidence type="ECO:0000256" key="3">
    <source>
        <dbReference type="PROSITE-ProRule" id="PRU00339"/>
    </source>
</evidence>
<dbReference type="GO" id="GO:0051301">
    <property type="term" value="P:cell division"/>
    <property type="evidence" value="ECO:0007669"/>
    <property type="project" value="TreeGrafter"/>
</dbReference>
<keyword evidence="1 3" id="KW-0802">TPR repeat</keyword>
<feature type="compositionally biased region" description="Polar residues" evidence="4">
    <location>
        <begin position="380"/>
        <end position="391"/>
    </location>
</feature>
<feature type="region of interest" description="Disordered" evidence="4">
    <location>
        <begin position="109"/>
        <end position="128"/>
    </location>
</feature>
<dbReference type="PROSITE" id="PS50293">
    <property type="entry name" value="TPR_REGION"/>
    <property type="match status" value="1"/>
</dbReference>
<dbReference type="AlphaFoldDB" id="A0A9P7Z0H4"/>
<dbReference type="OrthoDB" id="329563at2759"/>
<dbReference type="InterPro" id="IPR019734">
    <property type="entry name" value="TPR_rpt"/>
</dbReference>
<dbReference type="GO" id="GO:0005737">
    <property type="term" value="C:cytoplasm"/>
    <property type="evidence" value="ECO:0007669"/>
    <property type="project" value="TreeGrafter"/>
</dbReference>
<dbReference type="Pfam" id="PF13432">
    <property type="entry name" value="TPR_16"/>
    <property type="match status" value="1"/>
</dbReference>
<organism evidence="5 6">
    <name type="scientific">Calycina marina</name>
    <dbReference type="NCBI Taxonomy" id="1763456"/>
    <lineage>
        <taxon>Eukaryota</taxon>
        <taxon>Fungi</taxon>
        <taxon>Dikarya</taxon>
        <taxon>Ascomycota</taxon>
        <taxon>Pezizomycotina</taxon>
        <taxon>Leotiomycetes</taxon>
        <taxon>Helotiales</taxon>
        <taxon>Pezizellaceae</taxon>
        <taxon>Calycina</taxon>
    </lineage>
</organism>
<dbReference type="GO" id="GO:0005680">
    <property type="term" value="C:anaphase-promoting complex"/>
    <property type="evidence" value="ECO:0007669"/>
    <property type="project" value="TreeGrafter"/>
</dbReference>
<feature type="repeat" description="TPR" evidence="3">
    <location>
        <begin position="683"/>
        <end position="716"/>
    </location>
</feature>
<dbReference type="EMBL" id="MU254008">
    <property type="protein sequence ID" value="KAG9243082.1"/>
    <property type="molecule type" value="Genomic_DNA"/>
</dbReference>
<dbReference type="Proteomes" id="UP000887226">
    <property type="component" value="Unassembled WGS sequence"/>
</dbReference>
<dbReference type="GO" id="GO:0031145">
    <property type="term" value="P:anaphase-promoting complex-dependent catabolic process"/>
    <property type="evidence" value="ECO:0007669"/>
    <property type="project" value="TreeGrafter"/>
</dbReference>
<dbReference type="SMART" id="SM00028">
    <property type="entry name" value="TPR"/>
    <property type="match status" value="8"/>
</dbReference>
<reference evidence="5" key="1">
    <citation type="journal article" date="2021" name="IMA Fungus">
        <title>Genomic characterization of three marine fungi, including Emericellopsis atlantica sp. nov. with signatures of a generalist lifestyle and marine biomass degradation.</title>
        <authorList>
            <person name="Hagestad O.C."/>
            <person name="Hou L."/>
            <person name="Andersen J.H."/>
            <person name="Hansen E.H."/>
            <person name="Altermark B."/>
            <person name="Li C."/>
            <person name="Kuhnert E."/>
            <person name="Cox R.J."/>
            <person name="Crous P.W."/>
            <person name="Spatafora J.W."/>
            <person name="Lail K."/>
            <person name="Amirebrahimi M."/>
            <person name="Lipzen A."/>
            <person name="Pangilinan J."/>
            <person name="Andreopoulos W."/>
            <person name="Hayes R.D."/>
            <person name="Ng V."/>
            <person name="Grigoriev I.V."/>
            <person name="Jackson S.A."/>
            <person name="Sutton T.D.S."/>
            <person name="Dobson A.D.W."/>
            <person name="Rama T."/>
        </authorList>
    </citation>
    <scope>NUCLEOTIDE SEQUENCE</scope>
    <source>
        <strain evidence="5">TRa3180A</strain>
    </source>
</reference>
<dbReference type="PROSITE" id="PS50005">
    <property type="entry name" value="TPR"/>
    <property type="match status" value="4"/>
</dbReference>
<evidence type="ECO:0000256" key="1">
    <source>
        <dbReference type="ARBA" id="ARBA00022803"/>
    </source>
</evidence>
<dbReference type="GO" id="GO:0007091">
    <property type="term" value="P:metaphase/anaphase transition of mitotic cell cycle"/>
    <property type="evidence" value="ECO:0007669"/>
    <property type="project" value="TreeGrafter"/>
</dbReference>
<feature type="compositionally biased region" description="Basic and acidic residues" evidence="4">
    <location>
        <begin position="116"/>
        <end position="125"/>
    </location>
</feature>
<dbReference type="PANTHER" id="PTHR12558:SF13">
    <property type="entry name" value="CELL DIVISION CYCLE PROTEIN 27 HOMOLOG"/>
    <property type="match status" value="1"/>
</dbReference>
<dbReference type="InterPro" id="IPR011990">
    <property type="entry name" value="TPR-like_helical_dom_sf"/>
</dbReference>
<feature type="repeat" description="TPR" evidence="3">
    <location>
        <begin position="129"/>
        <end position="162"/>
    </location>
</feature>
<dbReference type="Gene3D" id="1.25.40.10">
    <property type="entry name" value="Tetratricopeptide repeat domain"/>
    <property type="match status" value="4"/>
</dbReference>